<dbReference type="Proteomes" id="UP000324209">
    <property type="component" value="Chromosome"/>
</dbReference>
<dbReference type="Gene3D" id="3.40.30.10">
    <property type="entry name" value="Glutaredoxin"/>
    <property type="match status" value="1"/>
</dbReference>
<name>A0A5C1QL86_9SPIO</name>
<evidence type="ECO:0000313" key="2">
    <source>
        <dbReference type="Proteomes" id="UP000324209"/>
    </source>
</evidence>
<dbReference type="EMBL" id="CP036150">
    <property type="protein sequence ID" value="QEN08803.1"/>
    <property type="molecule type" value="Genomic_DNA"/>
</dbReference>
<organism evidence="1 2">
    <name type="scientific">Oceanispirochaeta crateris</name>
    <dbReference type="NCBI Taxonomy" id="2518645"/>
    <lineage>
        <taxon>Bacteria</taxon>
        <taxon>Pseudomonadati</taxon>
        <taxon>Spirochaetota</taxon>
        <taxon>Spirochaetia</taxon>
        <taxon>Spirochaetales</taxon>
        <taxon>Spirochaetaceae</taxon>
        <taxon>Oceanispirochaeta</taxon>
    </lineage>
</organism>
<proteinExistence type="predicted"/>
<protein>
    <recommendedName>
        <fullName evidence="3">Thioredoxin family protein</fullName>
    </recommendedName>
</protein>
<evidence type="ECO:0008006" key="3">
    <source>
        <dbReference type="Google" id="ProtNLM"/>
    </source>
</evidence>
<dbReference type="OrthoDB" id="307780at2"/>
<keyword evidence="2" id="KW-1185">Reference proteome</keyword>
<accession>A0A5C1QL86</accession>
<reference evidence="1 2" key="1">
    <citation type="submission" date="2019-02" db="EMBL/GenBank/DDBJ databases">
        <title>Complete Genome Sequence and Methylome Analysis of free living Spirochaetas.</title>
        <authorList>
            <person name="Fomenkov A."/>
            <person name="Dubinina G."/>
            <person name="Leshcheva N."/>
            <person name="Mikheeva N."/>
            <person name="Grabovich M."/>
            <person name="Vincze T."/>
            <person name="Roberts R.J."/>
        </authorList>
    </citation>
    <scope>NUCLEOTIDE SEQUENCE [LARGE SCALE GENOMIC DNA]</scope>
    <source>
        <strain evidence="1 2">K2</strain>
    </source>
</reference>
<dbReference type="RefSeq" id="WP_149486882.1">
    <property type="nucleotide sequence ID" value="NZ_CP036150.1"/>
</dbReference>
<sequence length="118" mass="14119">MIKLTELNDNESLKAMEHGDFSEEILNSAPYVIVIMTQSWCPDWIAQRSVLATMTGRDDLKVYYLEYDKKEYRSDFTYFKETNFSNSLIPYLRYYKNGKFEIDNNFGSRRRINNWLKA</sequence>
<dbReference type="SUPFAM" id="SSF52833">
    <property type="entry name" value="Thioredoxin-like"/>
    <property type="match status" value="1"/>
</dbReference>
<dbReference type="InterPro" id="IPR036249">
    <property type="entry name" value="Thioredoxin-like_sf"/>
</dbReference>
<gene>
    <name evidence="1" type="ORF">EXM22_12685</name>
</gene>
<dbReference type="KEGG" id="ock:EXM22_12685"/>
<dbReference type="AlphaFoldDB" id="A0A5C1QL86"/>
<evidence type="ECO:0000313" key="1">
    <source>
        <dbReference type="EMBL" id="QEN08803.1"/>
    </source>
</evidence>